<evidence type="ECO:0000256" key="1">
    <source>
        <dbReference type="ARBA" id="ARBA00009884"/>
    </source>
</evidence>
<dbReference type="Gene3D" id="3.40.50.2060">
    <property type="match status" value="1"/>
</dbReference>
<gene>
    <name evidence="2" type="ORF">DILT_LOCUS951</name>
</gene>
<keyword evidence="3" id="KW-1185">Reference proteome</keyword>
<dbReference type="Gene3D" id="3.40.50.1910">
    <property type="match status" value="1"/>
</dbReference>
<dbReference type="InterPro" id="IPR043154">
    <property type="entry name" value="Sec-1-like_dom1"/>
</dbReference>
<sequence length="203" mass="22938">MPTIKGSPSIGPLKDAYQEELLGFLDSREGPKEHGVCHSFMIDAQEFCPPPPTVKTVFFVLHSDLKVVDIVRNFLKQESSVKNSPPPRDYCIIAIPSFSLVCRTFLKEMQVYDKLAAIYELPLTLLPIDTDLLSMEDPECFADFALRDKETCLFNLARGLIKFQAVFGLFPRIRAKGPKAKMSDGNRSALSRFIERTTNTVYR</sequence>
<comment type="similarity">
    <text evidence="1">Belongs to the STXBP/unc-18/SEC1 family.</text>
</comment>
<dbReference type="PANTHER" id="PTHR11679">
    <property type="entry name" value="VESICLE PROTEIN SORTING-ASSOCIATED"/>
    <property type="match status" value="1"/>
</dbReference>
<accession>A0A3P6PZU9</accession>
<proteinExistence type="inferred from homology"/>
<dbReference type="GO" id="GO:0016192">
    <property type="term" value="P:vesicle-mediated transport"/>
    <property type="evidence" value="ECO:0007669"/>
    <property type="project" value="InterPro"/>
</dbReference>
<protein>
    <submittedName>
        <fullName evidence="2">Uncharacterized protein</fullName>
    </submittedName>
</protein>
<dbReference type="InterPro" id="IPR036045">
    <property type="entry name" value="Sec1-like_sf"/>
</dbReference>
<dbReference type="AlphaFoldDB" id="A0A3P6PZU9"/>
<dbReference type="InterPro" id="IPR001619">
    <property type="entry name" value="Sec1-like"/>
</dbReference>
<evidence type="ECO:0000313" key="3">
    <source>
        <dbReference type="Proteomes" id="UP000281553"/>
    </source>
</evidence>
<dbReference type="Pfam" id="PF00995">
    <property type="entry name" value="Sec1"/>
    <property type="match status" value="1"/>
</dbReference>
<dbReference type="EMBL" id="UYRU01005227">
    <property type="protein sequence ID" value="VDK38517.1"/>
    <property type="molecule type" value="Genomic_DNA"/>
</dbReference>
<name>A0A3P6PZU9_DIBLA</name>
<dbReference type="OrthoDB" id="10262287at2759"/>
<reference evidence="2 3" key="1">
    <citation type="submission" date="2018-11" db="EMBL/GenBank/DDBJ databases">
        <authorList>
            <consortium name="Pathogen Informatics"/>
        </authorList>
    </citation>
    <scope>NUCLEOTIDE SEQUENCE [LARGE SCALE GENOMIC DNA]</scope>
</reference>
<evidence type="ECO:0000313" key="2">
    <source>
        <dbReference type="EMBL" id="VDK38517.1"/>
    </source>
</evidence>
<dbReference type="Proteomes" id="UP000281553">
    <property type="component" value="Unassembled WGS sequence"/>
</dbReference>
<dbReference type="InterPro" id="IPR027482">
    <property type="entry name" value="Sec1-like_dom2"/>
</dbReference>
<organism evidence="2 3">
    <name type="scientific">Dibothriocephalus latus</name>
    <name type="common">Fish tapeworm</name>
    <name type="synonym">Diphyllobothrium latum</name>
    <dbReference type="NCBI Taxonomy" id="60516"/>
    <lineage>
        <taxon>Eukaryota</taxon>
        <taxon>Metazoa</taxon>
        <taxon>Spiralia</taxon>
        <taxon>Lophotrochozoa</taxon>
        <taxon>Platyhelminthes</taxon>
        <taxon>Cestoda</taxon>
        <taxon>Eucestoda</taxon>
        <taxon>Diphyllobothriidea</taxon>
        <taxon>Diphyllobothriidae</taxon>
        <taxon>Dibothriocephalus</taxon>
    </lineage>
</organism>
<dbReference type="SUPFAM" id="SSF56815">
    <property type="entry name" value="Sec1/munc18-like (SM) proteins"/>
    <property type="match status" value="1"/>
</dbReference>